<evidence type="ECO:0000313" key="2">
    <source>
        <dbReference type="Proteomes" id="UP000732399"/>
    </source>
</evidence>
<proteinExistence type="predicted"/>
<evidence type="ECO:0008006" key="3">
    <source>
        <dbReference type="Google" id="ProtNLM"/>
    </source>
</evidence>
<name>A0ABX1CNP6_9SPHN</name>
<accession>A0ABX1CNP6</accession>
<keyword evidence="2" id="KW-1185">Reference proteome</keyword>
<gene>
    <name evidence="1" type="ORF">HBH26_06605</name>
</gene>
<dbReference type="EMBL" id="JAAVJH010000003">
    <property type="protein sequence ID" value="NJR78288.1"/>
    <property type="molecule type" value="Genomic_DNA"/>
</dbReference>
<comment type="caution">
    <text evidence="1">The sequence shown here is derived from an EMBL/GenBank/DDBJ whole genome shotgun (WGS) entry which is preliminary data.</text>
</comment>
<evidence type="ECO:0000313" key="1">
    <source>
        <dbReference type="EMBL" id="NJR78288.1"/>
    </source>
</evidence>
<organism evidence="1 2">
    <name type="scientific">Sphingomonas corticis</name>
    <dbReference type="NCBI Taxonomy" id="2722791"/>
    <lineage>
        <taxon>Bacteria</taxon>
        <taxon>Pseudomonadati</taxon>
        <taxon>Pseudomonadota</taxon>
        <taxon>Alphaproteobacteria</taxon>
        <taxon>Sphingomonadales</taxon>
        <taxon>Sphingomonadaceae</taxon>
        <taxon>Sphingomonas</taxon>
    </lineage>
</organism>
<dbReference type="RefSeq" id="WP_168133798.1">
    <property type="nucleotide sequence ID" value="NZ_JAAVJH010000003.1"/>
</dbReference>
<protein>
    <recommendedName>
        <fullName evidence="3">STAS/SEC14 domain-containing protein</fullName>
    </recommendedName>
</protein>
<reference evidence="1 2" key="1">
    <citation type="submission" date="2020-03" db="EMBL/GenBank/DDBJ databases">
        <authorList>
            <person name="Wang L."/>
            <person name="He N."/>
            <person name="Li Y."/>
            <person name="Fang Y."/>
            <person name="Zhang F."/>
        </authorList>
    </citation>
    <scope>NUCLEOTIDE SEQUENCE [LARGE SCALE GENOMIC DNA]</scope>
    <source>
        <strain evidence="1 2">36D10-4-7</strain>
    </source>
</reference>
<dbReference type="Proteomes" id="UP000732399">
    <property type="component" value="Unassembled WGS sequence"/>
</dbReference>
<sequence length="128" mass="14017">MYKIAYIDATRTLEITTWGFWTVATIAAFSAEAVAKFTALRLRHGPVAVLADMRQAPIQTNEVIGGVEALMRKAVRLTSFPIAAVAGSMLGKLQSERVLTAPNCRTFLDIDEARAWIDAHMPASRRVA</sequence>